<evidence type="ECO:0000313" key="1">
    <source>
        <dbReference type="EMBL" id="MFC5852786.1"/>
    </source>
</evidence>
<dbReference type="RefSeq" id="WP_381362643.1">
    <property type="nucleotide sequence ID" value="NZ_JBHSOA010000025.1"/>
</dbReference>
<sequence length="72" mass="7542">MGDDWCQARRRAGELAERLSPGEALTEWLHELGTGMIRIRGLRALLGSAVGATAMTVATAVRPATPPTAASP</sequence>
<keyword evidence="2" id="KW-1185">Reference proteome</keyword>
<proteinExistence type="predicted"/>
<reference evidence="2" key="1">
    <citation type="journal article" date="2019" name="Int. J. Syst. Evol. Microbiol.">
        <title>The Global Catalogue of Microorganisms (GCM) 10K type strain sequencing project: providing services to taxonomists for standard genome sequencing and annotation.</title>
        <authorList>
            <consortium name="The Broad Institute Genomics Platform"/>
            <consortium name="The Broad Institute Genome Sequencing Center for Infectious Disease"/>
            <person name="Wu L."/>
            <person name="Ma J."/>
        </authorList>
    </citation>
    <scope>NUCLEOTIDE SEQUENCE [LARGE SCALE GENOMIC DNA]</scope>
    <source>
        <strain evidence="2">JCM 10411</strain>
    </source>
</reference>
<accession>A0ABW1DY15</accession>
<protein>
    <submittedName>
        <fullName evidence="1">Uncharacterized protein</fullName>
    </submittedName>
</protein>
<organism evidence="1 2">
    <name type="scientific">Streptomyces chlorus</name>
    <dbReference type="NCBI Taxonomy" id="887452"/>
    <lineage>
        <taxon>Bacteria</taxon>
        <taxon>Bacillati</taxon>
        <taxon>Actinomycetota</taxon>
        <taxon>Actinomycetes</taxon>
        <taxon>Kitasatosporales</taxon>
        <taxon>Streptomycetaceae</taxon>
        <taxon>Streptomyces</taxon>
    </lineage>
</organism>
<comment type="caution">
    <text evidence="1">The sequence shown here is derived from an EMBL/GenBank/DDBJ whole genome shotgun (WGS) entry which is preliminary data.</text>
</comment>
<dbReference type="EMBL" id="JBHSOA010000025">
    <property type="protein sequence ID" value="MFC5852786.1"/>
    <property type="molecule type" value="Genomic_DNA"/>
</dbReference>
<dbReference type="Proteomes" id="UP001596180">
    <property type="component" value="Unassembled WGS sequence"/>
</dbReference>
<evidence type="ECO:0000313" key="2">
    <source>
        <dbReference type="Proteomes" id="UP001596180"/>
    </source>
</evidence>
<gene>
    <name evidence="1" type="ORF">ACFPZI_13355</name>
</gene>
<name>A0ABW1DY15_9ACTN</name>